<evidence type="ECO:0000313" key="3">
    <source>
        <dbReference type="Proteomes" id="UP000516437"/>
    </source>
</evidence>
<organism evidence="2 3">
    <name type="scientific">Morella rubra</name>
    <name type="common">Chinese bayberry</name>
    <dbReference type="NCBI Taxonomy" id="262757"/>
    <lineage>
        <taxon>Eukaryota</taxon>
        <taxon>Viridiplantae</taxon>
        <taxon>Streptophyta</taxon>
        <taxon>Embryophyta</taxon>
        <taxon>Tracheophyta</taxon>
        <taxon>Spermatophyta</taxon>
        <taxon>Magnoliopsida</taxon>
        <taxon>eudicotyledons</taxon>
        <taxon>Gunneridae</taxon>
        <taxon>Pentapetalae</taxon>
        <taxon>rosids</taxon>
        <taxon>fabids</taxon>
        <taxon>Fagales</taxon>
        <taxon>Myricaceae</taxon>
        <taxon>Morella</taxon>
    </lineage>
</organism>
<name>A0A6A1VXE5_9ROSI</name>
<protein>
    <recommendedName>
        <fullName evidence="1">PB1-like domain-containing protein</fullName>
    </recommendedName>
</protein>
<dbReference type="AlphaFoldDB" id="A0A6A1VXE5"/>
<evidence type="ECO:0000259" key="1">
    <source>
        <dbReference type="Pfam" id="PF26130"/>
    </source>
</evidence>
<gene>
    <name evidence="2" type="ORF">CJ030_MR4G018358</name>
</gene>
<dbReference type="Pfam" id="PF26130">
    <property type="entry name" value="PB1-like"/>
    <property type="match status" value="1"/>
</dbReference>
<keyword evidence="3" id="KW-1185">Reference proteome</keyword>
<accession>A0A6A1VXE5</accession>
<dbReference type="EMBL" id="RXIC02000022">
    <property type="protein sequence ID" value="KAB1217445.1"/>
    <property type="molecule type" value="Genomic_DNA"/>
</dbReference>
<proteinExistence type="predicted"/>
<dbReference type="OrthoDB" id="1752254at2759"/>
<reference evidence="2 3" key="1">
    <citation type="journal article" date="2019" name="Plant Biotechnol. J.">
        <title>The red bayberry genome and genetic basis of sex determination.</title>
        <authorList>
            <person name="Jia H.M."/>
            <person name="Jia H.J."/>
            <person name="Cai Q.L."/>
            <person name="Wang Y."/>
            <person name="Zhao H.B."/>
            <person name="Yang W.F."/>
            <person name="Wang G.Y."/>
            <person name="Li Y.H."/>
            <person name="Zhan D.L."/>
            <person name="Shen Y.T."/>
            <person name="Niu Q.F."/>
            <person name="Chang L."/>
            <person name="Qiu J."/>
            <person name="Zhao L."/>
            <person name="Xie H.B."/>
            <person name="Fu W.Y."/>
            <person name="Jin J."/>
            <person name="Li X.W."/>
            <person name="Jiao Y."/>
            <person name="Zhou C.C."/>
            <person name="Tu T."/>
            <person name="Chai C.Y."/>
            <person name="Gao J.L."/>
            <person name="Fan L.J."/>
            <person name="van de Weg E."/>
            <person name="Wang J.Y."/>
            <person name="Gao Z.S."/>
        </authorList>
    </citation>
    <scope>NUCLEOTIDE SEQUENCE [LARGE SCALE GENOMIC DNA]</scope>
    <source>
        <tissue evidence="2">Leaves</tissue>
    </source>
</reference>
<evidence type="ECO:0000313" key="2">
    <source>
        <dbReference type="EMBL" id="KAB1217445.1"/>
    </source>
</evidence>
<dbReference type="InterPro" id="IPR058594">
    <property type="entry name" value="PB1-like_dom_pln"/>
</dbReference>
<feature type="domain" description="PB1-like" evidence="1">
    <location>
        <begin position="6"/>
        <end position="99"/>
    </location>
</feature>
<comment type="caution">
    <text evidence="2">The sequence shown here is derived from an EMBL/GenBank/DDBJ whole genome shotgun (WGS) entry which is preliminary data.</text>
</comment>
<dbReference type="Proteomes" id="UP000516437">
    <property type="component" value="Chromosome 4"/>
</dbReference>
<sequence length="157" mass="18151">MTTEFVLFEVNYGGRFQRMPRTEYLRGKKALHHESWDTDLLAFFELDTLCIEYGYTQGDLMYYAHLAKSLDEELALISSDVDVLEMVSCHKGHNTIILYMVGFGEEAAQQQQQRKRFKLPMVKKGATDKGDKGKGKKLLKIMKNLLKDHCQIHFGIK</sequence>